<proteinExistence type="predicted"/>
<sequence length="234" mass="26697">MDLDNLFHQEEEEIPELEYPIVVWEGISVRLLNKHHSLWGDKLAEAGKIASSIILHKKYNIDVKDKTVCELGSGAGLPSMCCCIQGAKNVVATDYPDDYLVDNLKFNVEKYKNSHGIGFMWGKDPSPILSLNNNEKFDILILSDVIFNHTVHRQLIKSVIDLMKEDGFALVLYTHHRTHLVKEDLAFFEIAQNEFGLDWNEIDTVKHPPMFNDVGHMDLRTTAHVGFLTKKHSD</sequence>
<keyword evidence="2" id="KW-1185">Reference proteome</keyword>
<protein>
    <submittedName>
        <fullName evidence="1">Protein N-terminal and lysine N-methyltransferase efm7</fullName>
    </submittedName>
</protein>
<evidence type="ECO:0000313" key="1">
    <source>
        <dbReference type="EMBL" id="KAK8860635.1"/>
    </source>
</evidence>
<comment type="caution">
    <text evidence="1">The sequence shown here is derived from an EMBL/GenBank/DDBJ whole genome shotgun (WGS) entry which is preliminary data.</text>
</comment>
<reference evidence="1 2" key="1">
    <citation type="submission" date="2024-04" db="EMBL/GenBank/DDBJ databases">
        <title>Tritrichomonas musculus Genome.</title>
        <authorList>
            <person name="Alves-Ferreira E."/>
            <person name="Grigg M."/>
            <person name="Lorenzi H."/>
            <person name="Galac M."/>
        </authorList>
    </citation>
    <scope>NUCLEOTIDE SEQUENCE [LARGE SCALE GENOMIC DNA]</scope>
    <source>
        <strain evidence="1 2">EAF2021</strain>
    </source>
</reference>
<dbReference type="InterPro" id="IPR029063">
    <property type="entry name" value="SAM-dependent_MTases_sf"/>
</dbReference>
<gene>
    <name evidence="1" type="ORF">M9Y10_012300</name>
</gene>
<accession>A0ABR2IC53</accession>
<dbReference type="Proteomes" id="UP001470230">
    <property type="component" value="Unassembled WGS sequence"/>
</dbReference>
<dbReference type="PANTHER" id="PTHR14614:SF10">
    <property type="entry name" value="PROTEIN N-TERMINAL AND LYSINE N-METHYLTRANSFERASE EFM7"/>
    <property type="match status" value="1"/>
</dbReference>
<dbReference type="PANTHER" id="PTHR14614">
    <property type="entry name" value="HEPATOCELLULAR CARCINOMA-ASSOCIATED ANTIGEN"/>
    <property type="match status" value="1"/>
</dbReference>
<dbReference type="InterPro" id="IPR019410">
    <property type="entry name" value="Methyltransf_16"/>
</dbReference>
<dbReference type="Gene3D" id="3.40.50.150">
    <property type="entry name" value="Vaccinia Virus protein VP39"/>
    <property type="match status" value="1"/>
</dbReference>
<organism evidence="1 2">
    <name type="scientific">Tritrichomonas musculus</name>
    <dbReference type="NCBI Taxonomy" id="1915356"/>
    <lineage>
        <taxon>Eukaryota</taxon>
        <taxon>Metamonada</taxon>
        <taxon>Parabasalia</taxon>
        <taxon>Tritrichomonadida</taxon>
        <taxon>Tritrichomonadidae</taxon>
        <taxon>Tritrichomonas</taxon>
    </lineage>
</organism>
<dbReference type="EMBL" id="JAPFFF010000018">
    <property type="protein sequence ID" value="KAK8860635.1"/>
    <property type="molecule type" value="Genomic_DNA"/>
</dbReference>
<name>A0ABR2IC53_9EUKA</name>
<dbReference type="Pfam" id="PF10294">
    <property type="entry name" value="Methyltransf_16"/>
    <property type="match status" value="1"/>
</dbReference>
<dbReference type="SUPFAM" id="SSF53335">
    <property type="entry name" value="S-adenosyl-L-methionine-dependent methyltransferases"/>
    <property type="match status" value="1"/>
</dbReference>
<evidence type="ECO:0000313" key="2">
    <source>
        <dbReference type="Proteomes" id="UP001470230"/>
    </source>
</evidence>